<dbReference type="AlphaFoldDB" id="A0A1J4JKW6"/>
<name>A0A1J4JKW6_9EUKA</name>
<sequence length="351" mass="39041">MNLAASIQLDKVALDKSLYSIIRNDDAKGLEEFCKPYQNPIIVECPKNGPKILQDNPSLLSIAAFYGSEKCVDFLLNSNTRVSIADSAGRTPSHFAAAANKVAILDKLNSHKHPIRICLPDSHECSISHYAALHDHVDVLKWCLQNNIPIDIPSKLGSPIHYACKAKSKNVIQYLANLNIEAKKANPSLDSSNFPINMNRLVGKFTPLNILLDNQFYEPIPKLIEAGLDLNAPLYHNWPIIFYAVRGKFSQVQFLVDQKCEVNQRAANGWTPMHVAAQERNIQAVKIFLEKGADPHTLTMNKSSPFSLAAGFSPKDRKAETAQLIKEAVAAKIARMIVQKKLEQLKKAKKK</sequence>
<dbReference type="GeneID" id="94829104"/>
<keyword evidence="5" id="KW-1185">Reference proteome</keyword>
<dbReference type="InterPro" id="IPR002110">
    <property type="entry name" value="Ankyrin_rpt"/>
</dbReference>
<keyword evidence="2 3" id="KW-0040">ANK repeat</keyword>
<dbReference type="Gene3D" id="1.25.40.20">
    <property type="entry name" value="Ankyrin repeat-containing domain"/>
    <property type="match status" value="1"/>
</dbReference>
<dbReference type="RefSeq" id="XP_068352192.1">
    <property type="nucleotide sequence ID" value="XM_068494400.1"/>
</dbReference>
<keyword evidence="1" id="KW-0677">Repeat</keyword>
<dbReference type="PROSITE" id="PS50088">
    <property type="entry name" value="ANK_REPEAT"/>
    <property type="match status" value="1"/>
</dbReference>
<evidence type="ECO:0000256" key="2">
    <source>
        <dbReference type="ARBA" id="ARBA00023043"/>
    </source>
</evidence>
<dbReference type="SUPFAM" id="SSF48403">
    <property type="entry name" value="Ankyrin repeat"/>
    <property type="match status" value="1"/>
</dbReference>
<dbReference type="PANTHER" id="PTHR24198:SF165">
    <property type="entry name" value="ANKYRIN REPEAT-CONTAINING PROTEIN-RELATED"/>
    <property type="match status" value="1"/>
</dbReference>
<dbReference type="SMART" id="SM00248">
    <property type="entry name" value="ANK"/>
    <property type="match status" value="7"/>
</dbReference>
<evidence type="ECO:0000313" key="5">
    <source>
        <dbReference type="Proteomes" id="UP000179807"/>
    </source>
</evidence>
<evidence type="ECO:0000256" key="3">
    <source>
        <dbReference type="PROSITE-ProRule" id="PRU00023"/>
    </source>
</evidence>
<dbReference type="OrthoDB" id="539213at2759"/>
<dbReference type="PANTHER" id="PTHR24198">
    <property type="entry name" value="ANKYRIN REPEAT AND PROTEIN KINASE DOMAIN-CONTAINING PROTEIN"/>
    <property type="match status" value="1"/>
</dbReference>
<dbReference type="VEuPathDB" id="TrichDB:TRFO_08621"/>
<dbReference type="EMBL" id="MLAK01001026">
    <property type="protein sequence ID" value="OHS99055.1"/>
    <property type="molecule type" value="Genomic_DNA"/>
</dbReference>
<evidence type="ECO:0000256" key="1">
    <source>
        <dbReference type="ARBA" id="ARBA00022737"/>
    </source>
</evidence>
<protein>
    <submittedName>
        <fullName evidence="4">Uncharacterized protein</fullName>
    </submittedName>
</protein>
<dbReference type="Pfam" id="PF13637">
    <property type="entry name" value="Ank_4"/>
    <property type="match status" value="1"/>
</dbReference>
<organism evidence="4 5">
    <name type="scientific">Tritrichomonas foetus</name>
    <dbReference type="NCBI Taxonomy" id="1144522"/>
    <lineage>
        <taxon>Eukaryota</taxon>
        <taxon>Metamonada</taxon>
        <taxon>Parabasalia</taxon>
        <taxon>Tritrichomonadida</taxon>
        <taxon>Tritrichomonadidae</taxon>
        <taxon>Tritrichomonas</taxon>
    </lineage>
</organism>
<feature type="repeat" description="ANK" evidence="3">
    <location>
        <begin position="268"/>
        <end position="300"/>
    </location>
</feature>
<dbReference type="InterPro" id="IPR036770">
    <property type="entry name" value="Ankyrin_rpt-contain_sf"/>
</dbReference>
<reference evidence="4" key="1">
    <citation type="submission" date="2016-10" db="EMBL/GenBank/DDBJ databases">
        <authorList>
            <person name="Benchimol M."/>
            <person name="Almeida L.G."/>
            <person name="Vasconcelos A.T."/>
            <person name="Perreira-Neves A."/>
            <person name="Rosa I.A."/>
            <person name="Tasca T."/>
            <person name="Bogo M.R."/>
            <person name="de Souza W."/>
        </authorList>
    </citation>
    <scope>NUCLEOTIDE SEQUENCE [LARGE SCALE GENOMIC DNA]</scope>
    <source>
        <strain evidence="4">K</strain>
    </source>
</reference>
<dbReference type="Pfam" id="PF12796">
    <property type="entry name" value="Ank_2"/>
    <property type="match status" value="1"/>
</dbReference>
<accession>A0A1J4JKW6</accession>
<gene>
    <name evidence="4" type="ORF">TRFO_08621</name>
</gene>
<dbReference type="PROSITE" id="PS50297">
    <property type="entry name" value="ANK_REP_REGION"/>
    <property type="match status" value="1"/>
</dbReference>
<evidence type="ECO:0000313" key="4">
    <source>
        <dbReference type="EMBL" id="OHS99055.1"/>
    </source>
</evidence>
<dbReference type="Proteomes" id="UP000179807">
    <property type="component" value="Unassembled WGS sequence"/>
</dbReference>
<proteinExistence type="predicted"/>
<comment type="caution">
    <text evidence="4">The sequence shown here is derived from an EMBL/GenBank/DDBJ whole genome shotgun (WGS) entry which is preliminary data.</text>
</comment>